<comment type="caution">
    <text evidence="2">The sequence shown here is derived from an EMBL/GenBank/DDBJ whole genome shotgun (WGS) entry which is preliminary data.</text>
</comment>
<dbReference type="EMBL" id="JBHSZV010000013">
    <property type="protein sequence ID" value="MFC7061392.1"/>
    <property type="molecule type" value="Genomic_DNA"/>
</dbReference>
<proteinExistence type="predicted"/>
<gene>
    <name evidence="2" type="ORF">ACFQIC_05900</name>
</gene>
<evidence type="ECO:0000313" key="2">
    <source>
        <dbReference type="EMBL" id="MFC7061392.1"/>
    </source>
</evidence>
<accession>A0ABW2EGN5</accession>
<name>A0ABW2EGN5_9BACI</name>
<dbReference type="Proteomes" id="UP001596410">
    <property type="component" value="Unassembled WGS sequence"/>
</dbReference>
<organism evidence="2 3">
    <name type="scientific">Halobacillus seohaensis</name>
    <dbReference type="NCBI Taxonomy" id="447421"/>
    <lineage>
        <taxon>Bacteria</taxon>
        <taxon>Bacillati</taxon>
        <taxon>Bacillota</taxon>
        <taxon>Bacilli</taxon>
        <taxon>Bacillales</taxon>
        <taxon>Bacillaceae</taxon>
        <taxon>Halobacillus</taxon>
    </lineage>
</organism>
<keyword evidence="3" id="KW-1185">Reference proteome</keyword>
<dbReference type="InterPro" id="IPR012454">
    <property type="entry name" value="DUF1659"/>
</dbReference>
<feature type="domain" description="DUF1659" evidence="1">
    <location>
        <begin position="2"/>
        <end position="72"/>
    </location>
</feature>
<reference evidence="3" key="1">
    <citation type="journal article" date="2019" name="Int. J. Syst. Evol. Microbiol.">
        <title>The Global Catalogue of Microorganisms (GCM) 10K type strain sequencing project: providing services to taxonomists for standard genome sequencing and annotation.</title>
        <authorList>
            <consortium name="The Broad Institute Genomics Platform"/>
            <consortium name="The Broad Institute Genome Sequencing Center for Infectious Disease"/>
            <person name="Wu L."/>
            <person name="Ma J."/>
        </authorList>
    </citation>
    <scope>NUCLEOTIDE SEQUENCE [LARGE SCALE GENOMIC DNA]</scope>
    <source>
        <strain evidence="3">CGMCC 4.1621</strain>
    </source>
</reference>
<evidence type="ECO:0000313" key="3">
    <source>
        <dbReference type="Proteomes" id="UP001596410"/>
    </source>
</evidence>
<dbReference type="RefSeq" id="WP_204707989.1">
    <property type="nucleotide sequence ID" value="NZ_JBHSZV010000013.1"/>
</dbReference>
<sequence>MAVTADMVNTQLKLVFENGTDEEGNVTYRRKSFNNVKMVATEEQLYNVATALEALQQNLLSTIERNDRSILVDL</sequence>
<evidence type="ECO:0000259" key="1">
    <source>
        <dbReference type="Pfam" id="PF07872"/>
    </source>
</evidence>
<dbReference type="Pfam" id="PF07872">
    <property type="entry name" value="DUF1659"/>
    <property type="match status" value="1"/>
</dbReference>
<protein>
    <submittedName>
        <fullName evidence="2">DUF1659 domain-containing protein</fullName>
    </submittedName>
</protein>